<dbReference type="EMBL" id="VCGU01000004">
    <property type="protein sequence ID" value="TRY76216.1"/>
    <property type="molecule type" value="Genomic_DNA"/>
</dbReference>
<evidence type="ECO:0000256" key="2">
    <source>
        <dbReference type="ARBA" id="ARBA00005467"/>
    </source>
</evidence>
<dbReference type="Pfam" id="PF05832">
    <property type="entry name" value="DUF846"/>
    <property type="match status" value="1"/>
</dbReference>
<evidence type="ECO:0000313" key="9">
    <source>
        <dbReference type="Proteomes" id="UP000318571"/>
    </source>
</evidence>
<reference evidence="7" key="2">
    <citation type="submission" date="2019-05" db="EMBL/GenBank/DDBJ databases">
        <authorList>
            <person name="Barreto F.S."/>
            <person name="Watson E.T."/>
            <person name="Lima T.G."/>
            <person name="Willett C.S."/>
            <person name="Edmands S."/>
            <person name="Li W."/>
            <person name="Burton R.S."/>
        </authorList>
    </citation>
    <scope>NUCLEOTIDE SEQUENCE</scope>
    <source>
        <strain evidence="7">San Diego</strain>
    </source>
</reference>
<dbReference type="InterPro" id="IPR008564">
    <property type="entry name" value="TVP23-like"/>
</dbReference>
<dbReference type="OrthoDB" id="2151161at2759"/>
<comment type="similarity">
    <text evidence="2 6">Belongs to the TVP23 family.</text>
</comment>
<dbReference type="PANTHER" id="PTHR13019:SF25">
    <property type="entry name" value="GOLGI APPARATUS MEMBRANE PROTEIN TVP23 HOMOLOG"/>
    <property type="match status" value="1"/>
</dbReference>
<keyword evidence="3 6" id="KW-0812">Transmembrane</keyword>
<evidence type="ECO:0000256" key="3">
    <source>
        <dbReference type="ARBA" id="ARBA00022692"/>
    </source>
</evidence>
<dbReference type="AlphaFoldDB" id="A0A553PEW8"/>
<evidence type="ECO:0000256" key="5">
    <source>
        <dbReference type="ARBA" id="ARBA00023136"/>
    </source>
</evidence>
<evidence type="ECO:0000313" key="7">
    <source>
        <dbReference type="EMBL" id="TRY76216.1"/>
    </source>
</evidence>
<keyword evidence="9" id="KW-1185">Reference proteome</keyword>
<dbReference type="Proteomes" id="UP000318571">
    <property type="component" value="Chromosome 5"/>
</dbReference>
<accession>A0A553PEW8</accession>
<dbReference type="GO" id="GO:0009306">
    <property type="term" value="P:protein secretion"/>
    <property type="evidence" value="ECO:0007669"/>
    <property type="project" value="TreeGrafter"/>
</dbReference>
<dbReference type="GO" id="GO:0000139">
    <property type="term" value="C:Golgi membrane"/>
    <property type="evidence" value="ECO:0007669"/>
    <property type="project" value="TreeGrafter"/>
</dbReference>
<keyword evidence="4 6" id="KW-1133">Transmembrane helix</keyword>
<proteinExistence type="inferred from homology"/>
<comment type="caution">
    <text evidence="7">The sequence shown here is derived from an EMBL/GenBank/DDBJ whole genome shotgun (WGS) entry which is preliminary data.</text>
</comment>
<dbReference type="PANTHER" id="PTHR13019">
    <property type="entry name" value="GOLGI APPARATUS MEMBRANE PROTEIN TVP23"/>
    <property type="match status" value="1"/>
</dbReference>
<feature type="transmembrane region" description="Helical" evidence="6">
    <location>
        <begin position="139"/>
        <end position="158"/>
    </location>
</feature>
<evidence type="ECO:0000313" key="8">
    <source>
        <dbReference type="EMBL" id="TRY76936.1"/>
    </source>
</evidence>
<name>A0A553PEW8_TIGCA</name>
<dbReference type="STRING" id="6832.A0A553PEW8"/>
<reference evidence="7 9" key="1">
    <citation type="journal article" date="2018" name="Nat. Ecol. Evol.">
        <title>Genomic signatures of mitonuclear coevolution across populations of Tigriopus californicus.</title>
        <authorList>
            <person name="Barreto F.S."/>
            <person name="Watson E.T."/>
            <person name="Lima T.G."/>
            <person name="Willett C.S."/>
            <person name="Edmands S."/>
            <person name="Li W."/>
            <person name="Burton R.S."/>
        </authorList>
    </citation>
    <scope>NUCLEOTIDE SEQUENCE [LARGE SCALE GENOMIC DNA]</scope>
    <source>
        <strain evidence="7 9">San Diego</strain>
    </source>
</reference>
<gene>
    <name evidence="8" type="ORF">TCAL_10628</name>
    <name evidence="7" type="ORF">TCAL_13041</name>
</gene>
<protein>
    <recommendedName>
        <fullName evidence="6">Golgi apparatus membrane protein TVP23 homolog</fullName>
    </recommendedName>
</protein>
<evidence type="ECO:0000256" key="1">
    <source>
        <dbReference type="ARBA" id="ARBA00004141"/>
    </source>
</evidence>
<keyword evidence="5 6" id="KW-0472">Membrane</keyword>
<feature type="transmembrane region" description="Helical" evidence="6">
    <location>
        <begin position="44"/>
        <end position="65"/>
    </location>
</feature>
<dbReference type="EMBL" id="VCGU01000004">
    <property type="protein sequence ID" value="TRY76936.1"/>
    <property type="molecule type" value="Genomic_DNA"/>
</dbReference>
<organism evidence="7 9">
    <name type="scientific">Tigriopus californicus</name>
    <name type="common">Marine copepod</name>
    <dbReference type="NCBI Taxonomy" id="6832"/>
    <lineage>
        <taxon>Eukaryota</taxon>
        <taxon>Metazoa</taxon>
        <taxon>Ecdysozoa</taxon>
        <taxon>Arthropoda</taxon>
        <taxon>Crustacea</taxon>
        <taxon>Multicrustacea</taxon>
        <taxon>Hexanauplia</taxon>
        <taxon>Copepoda</taxon>
        <taxon>Harpacticoida</taxon>
        <taxon>Harpacticidae</taxon>
        <taxon>Tigriopus</taxon>
    </lineage>
</organism>
<feature type="transmembrane region" description="Helical" evidence="6">
    <location>
        <begin position="112"/>
        <end position="133"/>
    </location>
</feature>
<evidence type="ECO:0000256" key="6">
    <source>
        <dbReference type="RuleBase" id="RU361206"/>
    </source>
</evidence>
<dbReference type="GO" id="GO:0016192">
    <property type="term" value="P:vesicle-mediated transport"/>
    <property type="evidence" value="ECO:0007669"/>
    <property type="project" value="TreeGrafter"/>
</dbReference>
<evidence type="ECO:0000256" key="4">
    <source>
        <dbReference type="ARBA" id="ARBA00022989"/>
    </source>
</evidence>
<dbReference type="OMA" id="ESAHPNR"/>
<comment type="subcellular location">
    <subcellularLocation>
        <location evidence="1 6">Membrane</location>
        <topology evidence="1 6">Multi-pass membrane protein</topology>
    </subcellularLocation>
</comment>
<sequence length="214" mass="24002">MQFSADFDPSAGGSASRPLKNPGVTFFHLAFRSLALFTYMFGQYFSSSFIGIFVFVVLLLSLDFWTVKNVTGRILVGLRWWNYIDDDGQSRWMFEARNGDSQFYLSKTEISIFWSALIAAPVLWVIFLLFAFFRFNFQWLILVIIGLCLSLSNLLGYLRCRMGRTDNVASTMSGMANAYMRNQVVGNITGLFSGSSRPAGAPTANMGADPHNII</sequence>